<organism evidence="1 2">
    <name type="scientific">Batillaria attramentaria</name>
    <dbReference type="NCBI Taxonomy" id="370345"/>
    <lineage>
        <taxon>Eukaryota</taxon>
        <taxon>Metazoa</taxon>
        <taxon>Spiralia</taxon>
        <taxon>Lophotrochozoa</taxon>
        <taxon>Mollusca</taxon>
        <taxon>Gastropoda</taxon>
        <taxon>Caenogastropoda</taxon>
        <taxon>Sorbeoconcha</taxon>
        <taxon>Cerithioidea</taxon>
        <taxon>Batillariidae</taxon>
        <taxon>Batillaria</taxon>
    </lineage>
</organism>
<evidence type="ECO:0000313" key="2">
    <source>
        <dbReference type="Proteomes" id="UP001519460"/>
    </source>
</evidence>
<protein>
    <submittedName>
        <fullName evidence="1">Uncharacterized protein</fullName>
    </submittedName>
</protein>
<comment type="caution">
    <text evidence="1">The sequence shown here is derived from an EMBL/GenBank/DDBJ whole genome shotgun (WGS) entry which is preliminary data.</text>
</comment>
<accession>A0ABD0JWB9</accession>
<dbReference type="AlphaFoldDB" id="A0ABD0JWB9"/>
<sequence length="75" mass="8154">VGLATQCPQHTARCEVLLLVKVTRTARQDNVCARREGESLTLVIAGIRVCRFIINLSVATAGGWSSGGQQPYRKE</sequence>
<reference evidence="1 2" key="1">
    <citation type="journal article" date="2023" name="Sci. Data">
        <title>Genome assembly of the Korean intertidal mud-creeper Batillaria attramentaria.</title>
        <authorList>
            <person name="Patra A.K."/>
            <person name="Ho P.T."/>
            <person name="Jun S."/>
            <person name="Lee S.J."/>
            <person name="Kim Y."/>
            <person name="Won Y.J."/>
        </authorList>
    </citation>
    <scope>NUCLEOTIDE SEQUENCE [LARGE SCALE GENOMIC DNA]</scope>
    <source>
        <strain evidence="1">Wonlab-2016</strain>
    </source>
</reference>
<evidence type="ECO:0000313" key="1">
    <source>
        <dbReference type="EMBL" id="KAK7479262.1"/>
    </source>
</evidence>
<dbReference type="Proteomes" id="UP001519460">
    <property type="component" value="Unassembled WGS sequence"/>
</dbReference>
<feature type="non-terminal residue" evidence="1">
    <location>
        <position position="1"/>
    </location>
</feature>
<name>A0ABD0JWB9_9CAEN</name>
<gene>
    <name evidence="1" type="ORF">BaRGS_00029510</name>
</gene>
<feature type="non-terminal residue" evidence="1">
    <location>
        <position position="75"/>
    </location>
</feature>
<proteinExistence type="predicted"/>
<dbReference type="EMBL" id="JACVVK020000307">
    <property type="protein sequence ID" value="KAK7479262.1"/>
    <property type="molecule type" value="Genomic_DNA"/>
</dbReference>
<keyword evidence="2" id="KW-1185">Reference proteome</keyword>